<sequence>MDYYQWRKKNRRRKRNLQAKKPLNYALRLLKYRVRFEDELRERLKKQGFADEEVESTINTLKKQGYLDDEKAAYLFALDEMRLKLFGPRVVRMKLKSLGVDEEIIERAIEKALEEIDFHEELKRLKGRFKDRWELRDYLYRRGFDPSLIEEILNKIDGGEE</sequence>
<feature type="domain" description="RecX second three-helical" evidence="6">
    <location>
        <begin position="68"/>
        <end position="108"/>
    </location>
</feature>
<dbReference type="InterPro" id="IPR036388">
    <property type="entry name" value="WH-like_DNA-bd_sf"/>
</dbReference>
<dbReference type="InterPro" id="IPR053924">
    <property type="entry name" value="RecX_HTH_2nd"/>
</dbReference>
<dbReference type="GO" id="GO:0005737">
    <property type="term" value="C:cytoplasm"/>
    <property type="evidence" value="ECO:0007669"/>
    <property type="project" value="UniProtKB-SubCell"/>
</dbReference>
<dbReference type="GO" id="GO:0006282">
    <property type="term" value="P:regulation of DNA repair"/>
    <property type="evidence" value="ECO:0007669"/>
    <property type="project" value="UniProtKB-UniRule"/>
</dbReference>
<accession>D2C6X5</accession>
<dbReference type="HAMAP" id="MF_01114">
    <property type="entry name" value="RecX"/>
    <property type="match status" value="1"/>
</dbReference>
<comment type="function">
    <text evidence="5">Modulates RecA activity.</text>
</comment>
<keyword evidence="4 5" id="KW-0963">Cytoplasm</keyword>
<evidence type="ECO:0000256" key="3">
    <source>
        <dbReference type="ARBA" id="ARBA00018111"/>
    </source>
</evidence>
<evidence type="ECO:0000256" key="1">
    <source>
        <dbReference type="ARBA" id="ARBA00004496"/>
    </source>
</evidence>
<organism evidence="8 9">
    <name type="scientific">Thermotoga petrophila (strain ATCC BAA-489 / DSM 13996 / JCM 10882 / RKU-10)</name>
    <name type="common">Thermotoga naphthophila</name>
    <dbReference type="NCBI Taxonomy" id="590168"/>
    <lineage>
        <taxon>Bacteria</taxon>
        <taxon>Thermotogati</taxon>
        <taxon>Thermotogota</taxon>
        <taxon>Thermotogae</taxon>
        <taxon>Thermotogales</taxon>
        <taxon>Thermotogaceae</taxon>
        <taxon>Thermotoga</taxon>
    </lineage>
</organism>
<protein>
    <recommendedName>
        <fullName evidence="3 5">Regulatory protein RecX</fullName>
    </recommendedName>
</protein>
<proteinExistence type="inferred from homology"/>
<dbReference type="PANTHER" id="PTHR33602:SF1">
    <property type="entry name" value="REGULATORY PROTEIN RECX FAMILY PROTEIN"/>
    <property type="match status" value="1"/>
</dbReference>
<gene>
    <name evidence="5" type="primary">recX</name>
    <name evidence="8" type="ordered locus">Tnap_0615</name>
</gene>
<name>D2C6X5_THEP2</name>
<dbReference type="Gene3D" id="1.10.10.10">
    <property type="entry name" value="Winged helix-like DNA-binding domain superfamily/Winged helix DNA-binding domain"/>
    <property type="match status" value="2"/>
</dbReference>
<evidence type="ECO:0000256" key="5">
    <source>
        <dbReference type="HAMAP-Rule" id="MF_01114"/>
    </source>
</evidence>
<dbReference type="Pfam" id="PF02631">
    <property type="entry name" value="RecX_HTH2"/>
    <property type="match status" value="1"/>
</dbReference>
<dbReference type="Proteomes" id="UP000000940">
    <property type="component" value="Chromosome"/>
</dbReference>
<dbReference type="AlphaFoldDB" id="D2C6X5"/>
<evidence type="ECO:0000313" key="9">
    <source>
        <dbReference type="Proteomes" id="UP000000940"/>
    </source>
</evidence>
<dbReference type="HOGENOM" id="CLU_066607_5_1_0"/>
<keyword evidence="9" id="KW-1185">Reference proteome</keyword>
<dbReference type="RefSeq" id="WP_012896071.1">
    <property type="nucleotide sequence ID" value="NC_013642.1"/>
</dbReference>
<comment type="similarity">
    <text evidence="2 5">Belongs to the RecX family.</text>
</comment>
<feature type="domain" description="RecX first three-helical" evidence="7">
    <location>
        <begin position="24"/>
        <end position="59"/>
    </location>
</feature>
<dbReference type="Pfam" id="PF21982">
    <property type="entry name" value="RecX_HTH1"/>
    <property type="match status" value="1"/>
</dbReference>
<dbReference type="InterPro" id="IPR053926">
    <property type="entry name" value="RecX_HTH_1st"/>
</dbReference>
<evidence type="ECO:0000313" key="8">
    <source>
        <dbReference type="EMBL" id="ADA66711.1"/>
    </source>
</evidence>
<dbReference type="KEGG" id="tnp:Tnap_0615"/>
<dbReference type="EMBL" id="CP001839">
    <property type="protein sequence ID" value="ADA66711.1"/>
    <property type="molecule type" value="Genomic_DNA"/>
</dbReference>
<evidence type="ECO:0000256" key="4">
    <source>
        <dbReference type="ARBA" id="ARBA00022490"/>
    </source>
</evidence>
<evidence type="ECO:0000256" key="2">
    <source>
        <dbReference type="ARBA" id="ARBA00009695"/>
    </source>
</evidence>
<reference evidence="8 9" key="1">
    <citation type="submission" date="2009-12" db="EMBL/GenBank/DDBJ databases">
        <title>Complete sequence of Thermotoga petrophila RKU-1.</title>
        <authorList>
            <consortium name="US DOE Joint Genome Institute"/>
            <person name="Lucas S."/>
            <person name="Copeland A."/>
            <person name="Lapidus A."/>
            <person name="Glavina del Rio T."/>
            <person name="Dalin E."/>
            <person name="Tice H."/>
            <person name="Bruce D."/>
            <person name="Goodwin L."/>
            <person name="Pitluck S."/>
            <person name="Munk A.C."/>
            <person name="Brettin T."/>
            <person name="Detter J.C."/>
            <person name="Han C."/>
            <person name="Tapia R."/>
            <person name="Larimer F."/>
            <person name="Land M."/>
            <person name="Hauser L."/>
            <person name="Kyrpides N."/>
            <person name="Mikhailova N."/>
            <person name="Nelson K.E."/>
            <person name="Gogarten J.P."/>
            <person name="Noll K.M."/>
        </authorList>
    </citation>
    <scope>NUCLEOTIDE SEQUENCE [LARGE SCALE GENOMIC DNA]</scope>
    <source>
        <strain evidence="9">ATCC BAA-489 / DSM 13996 / JCM 10882 / RKU-10</strain>
    </source>
</reference>
<comment type="subcellular location">
    <subcellularLocation>
        <location evidence="1 5">Cytoplasm</location>
    </subcellularLocation>
</comment>
<dbReference type="PANTHER" id="PTHR33602">
    <property type="entry name" value="REGULATORY PROTEIN RECX FAMILY PROTEIN"/>
    <property type="match status" value="1"/>
</dbReference>
<dbReference type="InterPro" id="IPR003783">
    <property type="entry name" value="Regulatory_RecX"/>
</dbReference>
<evidence type="ECO:0000259" key="7">
    <source>
        <dbReference type="Pfam" id="PF21982"/>
    </source>
</evidence>
<evidence type="ECO:0000259" key="6">
    <source>
        <dbReference type="Pfam" id="PF02631"/>
    </source>
</evidence>